<protein>
    <submittedName>
        <fullName evidence="2">Uncharacterized protein</fullName>
    </submittedName>
</protein>
<evidence type="ECO:0000313" key="3">
    <source>
        <dbReference type="Proteomes" id="UP000614601"/>
    </source>
</evidence>
<dbReference type="OrthoDB" id="6496945at2759"/>
<sequence>MFVSNKTILMIIAFVMVYLSQCVRTSPTFPGAEEVTDEVRTCKIEVKTTVTHEGQCVRLRGQIPACQSDGYLDIQSDECK</sequence>
<dbReference type="EMBL" id="CAJFCW020000003">
    <property type="protein sequence ID" value="CAG9105502.1"/>
    <property type="molecule type" value="Genomic_DNA"/>
</dbReference>
<accession>A0A811KIT3</accession>
<name>A0A811KIT3_9BILA</name>
<keyword evidence="3" id="KW-1185">Reference proteome</keyword>
<comment type="caution">
    <text evidence="2">The sequence shown here is derived from an EMBL/GenBank/DDBJ whole genome shotgun (WGS) entry which is preliminary data.</text>
</comment>
<dbReference type="Proteomes" id="UP000783686">
    <property type="component" value="Unassembled WGS sequence"/>
</dbReference>
<organism evidence="2 3">
    <name type="scientific">Bursaphelenchus okinawaensis</name>
    <dbReference type="NCBI Taxonomy" id="465554"/>
    <lineage>
        <taxon>Eukaryota</taxon>
        <taxon>Metazoa</taxon>
        <taxon>Ecdysozoa</taxon>
        <taxon>Nematoda</taxon>
        <taxon>Chromadorea</taxon>
        <taxon>Rhabditida</taxon>
        <taxon>Tylenchina</taxon>
        <taxon>Tylenchomorpha</taxon>
        <taxon>Aphelenchoidea</taxon>
        <taxon>Aphelenchoididae</taxon>
        <taxon>Bursaphelenchus</taxon>
    </lineage>
</organism>
<feature type="signal peptide" evidence="1">
    <location>
        <begin position="1"/>
        <end position="25"/>
    </location>
</feature>
<keyword evidence="1" id="KW-0732">Signal</keyword>
<reference evidence="2" key="1">
    <citation type="submission" date="2020-09" db="EMBL/GenBank/DDBJ databases">
        <authorList>
            <person name="Kikuchi T."/>
        </authorList>
    </citation>
    <scope>NUCLEOTIDE SEQUENCE</scope>
    <source>
        <strain evidence="2">SH1</strain>
    </source>
</reference>
<evidence type="ECO:0000256" key="1">
    <source>
        <dbReference type="SAM" id="SignalP"/>
    </source>
</evidence>
<proteinExistence type="predicted"/>
<dbReference type="Proteomes" id="UP000614601">
    <property type="component" value="Unassembled WGS sequence"/>
</dbReference>
<dbReference type="AlphaFoldDB" id="A0A811KIT3"/>
<evidence type="ECO:0000313" key="2">
    <source>
        <dbReference type="EMBL" id="CAD5216216.1"/>
    </source>
</evidence>
<gene>
    <name evidence="2" type="ORF">BOKJ2_LOCUS6482</name>
</gene>
<feature type="chain" id="PRO_5036221108" evidence="1">
    <location>
        <begin position="26"/>
        <end position="80"/>
    </location>
</feature>
<dbReference type="EMBL" id="CAJFDH010000003">
    <property type="protein sequence ID" value="CAD5216216.1"/>
    <property type="molecule type" value="Genomic_DNA"/>
</dbReference>